<evidence type="ECO:0000313" key="2">
    <source>
        <dbReference type="Proteomes" id="UP000252415"/>
    </source>
</evidence>
<protein>
    <submittedName>
        <fullName evidence="1">Uncharacterized protein</fullName>
    </submittedName>
</protein>
<organism evidence="1 2">
    <name type="scientific">Paenibacillus prosopidis</name>
    <dbReference type="NCBI Taxonomy" id="630520"/>
    <lineage>
        <taxon>Bacteria</taxon>
        <taxon>Bacillati</taxon>
        <taxon>Bacillota</taxon>
        <taxon>Bacilli</taxon>
        <taxon>Bacillales</taxon>
        <taxon>Paenibacillaceae</taxon>
        <taxon>Paenibacillus</taxon>
    </lineage>
</organism>
<feature type="non-terminal residue" evidence="1">
    <location>
        <position position="1"/>
    </location>
</feature>
<proteinExistence type="predicted"/>
<dbReference type="AlphaFoldDB" id="A0A368VFZ2"/>
<keyword evidence="2" id="KW-1185">Reference proteome</keyword>
<dbReference type="EMBL" id="QPJD01000043">
    <property type="protein sequence ID" value="RCW40087.1"/>
    <property type="molecule type" value="Genomic_DNA"/>
</dbReference>
<sequence length="55" mass="6383">YIDDKFSEFTIKVMNDDGKWSPTNGHMITAPAKDRQEAMMLSQKLIKEFEEQSSD</sequence>
<name>A0A368VFZ2_9BACL</name>
<evidence type="ECO:0000313" key="1">
    <source>
        <dbReference type="EMBL" id="RCW40087.1"/>
    </source>
</evidence>
<gene>
    <name evidence="1" type="ORF">DFP97_1439</name>
</gene>
<accession>A0A368VFZ2</accession>
<dbReference type="Proteomes" id="UP000252415">
    <property type="component" value="Unassembled WGS sequence"/>
</dbReference>
<reference evidence="1 2" key="1">
    <citation type="submission" date="2018-07" db="EMBL/GenBank/DDBJ databases">
        <title>Genomic Encyclopedia of Type Strains, Phase III (KMG-III): the genomes of soil and plant-associated and newly described type strains.</title>
        <authorList>
            <person name="Whitman W."/>
        </authorList>
    </citation>
    <scope>NUCLEOTIDE SEQUENCE [LARGE SCALE GENOMIC DNA]</scope>
    <source>
        <strain evidence="1 2">CECT 7506</strain>
    </source>
</reference>
<comment type="caution">
    <text evidence="1">The sequence shown here is derived from an EMBL/GenBank/DDBJ whole genome shotgun (WGS) entry which is preliminary data.</text>
</comment>